<evidence type="ECO:0000313" key="1">
    <source>
        <dbReference type="EMBL" id="OGC34296.1"/>
    </source>
</evidence>
<evidence type="ECO:0000313" key="2">
    <source>
        <dbReference type="Proteomes" id="UP000178951"/>
    </source>
</evidence>
<dbReference type="AlphaFoldDB" id="A0A1F4TNP1"/>
<accession>A0A1F4TNP1</accession>
<dbReference type="Proteomes" id="UP000178951">
    <property type="component" value="Unassembled WGS sequence"/>
</dbReference>
<comment type="caution">
    <text evidence="1">The sequence shown here is derived from an EMBL/GenBank/DDBJ whole genome shotgun (WGS) entry which is preliminary data.</text>
</comment>
<proteinExistence type="predicted"/>
<gene>
    <name evidence="1" type="ORF">A2311_01190</name>
</gene>
<protein>
    <submittedName>
        <fullName evidence="1">Uncharacterized protein</fullName>
    </submittedName>
</protein>
<dbReference type="STRING" id="1802583.A2311_01190"/>
<name>A0A1F4TNP1_UNCSA</name>
<dbReference type="EMBL" id="MEUF01000046">
    <property type="protein sequence ID" value="OGC34296.1"/>
    <property type="molecule type" value="Genomic_DNA"/>
</dbReference>
<organism evidence="1 2">
    <name type="scientific">candidate division WOR-1 bacterium RIFOXYB2_FULL_48_7</name>
    <dbReference type="NCBI Taxonomy" id="1802583"/>
    <lineage>
        <taxon>Bacteria</taxon>
        <taxon>Bacillati</taxon>
        <taxon>Saganbacteria</taxon>
    </lineage>
</organism>
<reference evidence="1 2" key="1">
    <citation type="journal article" date="2016" name="Nat. Commun.">
        <title>Thousands of microbial genomes shed light on interconnected biogeochemical processes in an aquifer system.</title>
        <authorList>
            <person name="Anantharaman K."/>
            <person name="Brown C.T."/>
            <person name="Hug L.A."/>
            <person name="Sharon I."/>
            <person name="Castelle C.J."/>
            <person name="Probst A.J."/>
            <person name="Thomas B.C."/>
            <person name="Singh A."/>
            <person name="Wilkins M.J."/>
            <person name="Karaoz U."/>
            <person name="Brodie E.L."/>
            <person name="Williams K.H."/>
            <person name="Hubbard S.S."/>
            <person name="Banfield J.F."/>
        </authorList>
    </citation>
    <scope>NUCLEOTIDE SEQUENCE [LARGE SCALE GENOMIC DNA]</scope>
</reference>
<sequence>MKHNKCSLLIIAILVLAGLGWCSVPPKISYEGRLTDVTGSPITTSKNATFSIYNAATAGTLLWGPESQSITPDSQGVFSVLLGGAIPLTAEVFSGPTRYLEITVGGETLSPRTQLVSVGYAFKSASAQSVENGAITRDSVASGKFVKQIVAGSGIGVSGDEGSGTGIVTLTATGTGGGTVSQIGSGAGLTGGPITSSGTISLEVPVTAVHGGTGQSAYTTGDILYASGTNTLAKLPAGSNGQILKLTAGIPSWAAAGGTGTVTQVDTGSGLTGGPVTTSGLISLEVPVTAVHGGTNQTTYTTGDMLYASGSNTLAKLAAGSTGQVLKVSAGGVPTWGAAGGTGTVTQVDTGTGMTGGPITTTGTVSVDVGTTANKIVQLDGTAKLPAVDGSALTGLTKTQVGLGNVQNVDQTNAANITSGTLALARGGLGADTSAATQGSVLYHDGTKWVALSPGTSGRVLQTQGVGANPLWASAATGSVTEVNTGNGLIGGPITATGTLSVDAGTTANKIVQLDGSAKLPAVDGSALTGLTKTQVGLGNVQNVDQTNAANLTSGTVATARLGSGSASSSTFLRGDQTWAAGNSGTVTQINTGTGMTGGPITTTGTVSVDVGTTANKIVQLDGSAKLPAVDGSSLTGLTKTQVGLGNVQNVDQTNAANITSGTLSDLRLSSNVVTSESANTLKNKTISGVDNTINNLSAGNISSGTLTEARGGTNQSTYVAGDILYASGANTLSKLPIGSTDQVLKVTGGVPVWGSSGGTGTVTQINTGNGLIGGPITTSGTISVDAGTGANQIVQLNGSSQLPAVSGANLTNLNAGNISSGTLTAARGGTGIDSSASTGYAKVSAGTWSVGTSSDTKGATFLYPFTNFSAYLRLPFDATITAVNVYCEGGTNVTGKVQNNGLEVYNAGVQATAGNWVNQTSGLANTSYTAGNTLRFYTSAVSGIVTSATVAIEYTRNP</sequence>